<dbReference type="EMBL" id="CP042806">
    <property type="protein sequence ID" value="QEE27174.1"/>
    <property type="molecule type" value="Genomic_DNA"/>
</dbReference>
<dbReference type="Proteomes" id="UP000321820">
    <property type="component" value="Chromosome"/>
</dbReference>
<dbReference type="KEGG" id="talb:FTW19_03580"/>
<gene>
    <name evidence="1" type="ORF">FTW19_03580</name>
</gene>
<sequence length="213" mass="24121">MRELRQEYSDENHDLILEEFGCNSSRADVAVINGALHAFEIKSDSDTLERLYAQVEAYKGVFQYVTLVCGERLLESARKVIPRWWGLQRAQHNNGKVVLITIRKSKKNPTQDASALARMLWKTEALTVLRKYGHSIVTSRSPAEDVVQAVAKCIPVHLLSDEVRYAIKARGGSGFAKRSSLDDDLYTTESIARQNHLLDLSWLLSPQYQHPPD</sequence>
<protein>
    <submittedName>
        <fullName evidence="1">Sce7726 family protein</fullName>
    </submittedName>
</protein>
<dbReference type="OrthoDB" id="128875at2"/>
<dbReference type="InterPro" id="IPR047729">
    <property type="entry name" value="Sce7726-like"/>
</dbReference>
<reference evidence="1 2" key="1">
    <citation type="submission" date="2019-08" db="EMBL/GenBank/DDBJ databases">
        <title>Complete genome sequence of Terriglobus albidus strain ORNL.</title>
        <authorList>
            <person name="Podar M."/>
        </authorList>
    </citation>
    <scope>NUCLEOTIDE SEQUENCE [LARGE SCALE GENOMIC DNA]</scope>
    <source>
        <strain evidence="1 2">ORNL</strain>
    </source>
</reference>
<dbReference type="NCBIfam" id="NF033832">
    <property type="entry name" value="sce7726_fam"/>
    <property type="match status" value="1"/>
</dbReference>
<evidence type="ECO:0000313" key="1">
    <source>
        <dbReference type="EMBL" id="QEE27174.1"/>
    </source>
</evidence>
<name>A0A5B9E6E6_9BACT</name>
<organism evidence="1 2">
    <name type="scientific">Terriglobus albidus</name>
    <dbReference type="NCBI Taxonomy" id="1592106"/>
    <lineage>
        <taxon>Bacteria</taxon>
        <taxon>Pseudomonadati</taxon>
        <taxon>Acidobacteriota</taxon>
        <taxon>Terriglobia</taxon>
        <taxon>Terriglobales</taxon>
        <taxon>Acidobacteriaceae</taxon>
        <taxon>Terriglobus</taxon>
    </lineage>
</organism>
<accession>A0A5B9E6E6</accession>
<keyword evidence="2" id="KW-1185">Reference proteome</keyword>
<dbReference type="AlphaFoldDB" id="A0A5B9E6E6"/>
<evidence type="ECO:0000313" key="2">
    <source>
        <dbReference type="Proteomes" id="UP000321820"/>
    </source>
</evidence>
<proteinExistence type="predicted"/>